<name>A0A137P1U9_CONC2</name>
<evidence type="ECO:0000313" key="1">
    <source>
        <dbReference type="EMBL" id="KXN68859.1"/>
    </source>
</evidence>
<dbReference type="AlphaFoldDB" id="A0A137P1U9"/>
<dbReference type="EMBL" id="KQ964558">
    <property type="protein sequence ID" value="KXN68859.1"/>
    <property type="molecule type" value="Genomic_DNA"/>
</dbReference>
<gene>
    <name evidence="1" type="ORF">CONCODRAFT_8823</name>
</gene>
<dbReference type="Proteomes" id="UP000070444">
    <property type="component" value="Unassembled WGS sequence"/>
</dbReference>
<accession>A0A137P1U9</accession>
<sequence length="209" mass="22963">MIMEKNKELTIKSPFKSNILVQFNAKTGPFQVLWLLIECFAVLICVILIISSYMIRIPEIEIVGGTIPKNPGDIISFQQLPDLVVSMDVIGSVTNNNLFPVPASIYIKGAIDSNNPADRTTIQAPVTGKINLFEPGSRTLRLIFDACDIFSTEGGRSTLKANIYADAYLGYGIFSVYLKTINTVVELTCPLIDQNLSEVILGSVNNLLF</sequence>
<protein>
    <submittedName>
        <fullName evidence="1">Uncharacterized protein</fullName>
    </submittedName>
</protein>
<evidence type="ECO:0000313" key="2">
    <source>
        <dbReference type="Proteomes" id="UP000070444"/>
    </source>
</evidence>
<keyword evidence="2" id="KW-1185">Reference proteome</keyword>
<reference evidence="1 2" key="1">
    <citation type="journal article" date="2015" name="Genome Biol. Evol.">
        <title>Phylogenomic analyses indicate that early fungi evolved digesting cell walls of algal ancestors of land plants.</title>
        <authorList>
            <person name="Chang Y."/>
            <person name="Wang S."/>
            <person name="Sekimoto S."/>
            <person name="Aerts A.L."/>
            <person name="Choi C."/>
            <person name="Clum A."/>
            <person name="LaButti K.M."/>
            <person name="Lindquist E.A."/>
            <person name="Yee Ngan C."/>
            <person name="Ohm R.A."/>
            <person name="Salamov A.A."/>
            <person name="Grigoriev I.V."/>
            <person name="Spatafora J.W."/>
            <person name="Berbee M.L."/>
        </authorList>
    </citation>
    <scope>NUCLEOTIDE SEQUENCE [LARGE SCALE GENOMIC DNA]</scope>
    <source>
        <strain evidence="1 2">NRRL 28638</strain>
    </source>
</reference>
<proteinExistence type="predicted"/>
<organism evidence="1 2">
    <name type="scientific">Conidiobolus coronatus (strain ATCC 28846 / CBS 209.66 / NRRL 28638)</name>
    <name type="common">Delacroixia coronata</name>
    <dbReference type="NCBI Taxonomy" id="796925"/>
    <lineage>
        <taxon>Eukaryota</taxon>
        <taxon>Fungi</taxon>
        <taxon>Fungi incertae sedis</taxon>
        <taxon>Zoopagomycota</taxon>
        <taxon>Entomophthoromycotina</taxon>
        <taxon>Entomophthoromycetes</taxon>
        <taxon>Entomophthorales</taxon>
        <taxon>Ancylistaceae</taxon>
        <taxon>Conidiobolus</taxon>
    </lineage>
</organism>